<evidence type="ECO:0000313" key="1">
    <source>
        <dbReference type="EMBL" id="TNC21079.1"/>
    </source>
</evidence>
<name>A0A5C4LU84_9PSEU</name>
<dbReference type="RefSeq" id="WP_139100034.1">
    <property type="nucleotide sequence ID" value="NZ_VDFW01000037.1"/>
</dbReference>
<dbReference type="Proteomes" id="UP000305546">
    <property type="component" value="Unassembled WGS sequence"/>
</dbReference>
<proteinExistence type="predicted"/>
<comment type="caution">
    <text evidence="1">The sequence shown here is derived from an EMBL/GenBank/DDBJ whole genome shotgun (WGS) entry which is preliminary data.</text>
</comment>
<gene>
    <name evidence="1" type="ORF">FG385_29270</name>
</gene>
<keyword evidence="2" id="KW-1185">Reference proteome</keyword>
<sequence>MNDAPGALDAKFSDDAKPFVEKWVHLEGGDGGMIFNFLVGKVGEVCDHLNSDYASITSCLTGSAGGLTRSAQAYRAQDRASAAHLDSIYKTGAVTPLDDGVDWMTVSTRNPLKSTLLRS</sequence>
<protein>
    <submittedName>
        <fullName evidence="1">Uncharacterized protein</fullName>
    </submittedName>
</protein>
<reference evidence="1 2" key="1">
    <citation type="submission" date="2019-06" db="EMBL/GenBank/DDBJ databases">
        <title>Amycolatopsis alkalitolerans sp. nov., isolated from Gastrodia elata Blume.</title>
        <authorList>
            <person name="Narsing Rao M.P."/>
            <person name="Li W.J."/>
        </authorList>
    </citation>
    <scope>NUCLEOTIDE SEQUENCE [LARGE SCALE GENOMIC DNA]</scope>
    <source>
        <strain evidence="1 2">SYSUP0005</strain>
    </source>
</reference>
<organism evidence="1 2">
    <name type="scientific">Amycolatopsis alkalitolerans</name>
    <dbReference type="NCBI Taxonomy" id="2547244"/>
    <lineage>
        <taxon>Bacteria</taxon>
        <taxon>Bacillati</taxon>
        <taxon>Actinomycetota</taxon>
        <taxon>Actinomycetes</taxon>
        <taxon>Pseudonocardiales</taxon>
        <taxon>Pseudonocardiaceae</taxon>
        <taxon>Amycolatopsis</taxon>
    </lineage>
</organism>
<evidence type="ECO:0000313" key="2">
    <source>
        <dbReference type="Proteomes" id="UP000305546"/>
    </source>
</evidence>
<accession>A0A5C4LU84</accession>
<dbReference type="EMBL" id="VDFW01000037">
    <property type="protein sequence ID" value="TNC21079.1"/>
    <property type="molecule type" value="Genomic_DNA"/>
</dbReference>
<dbReference type="AlphaFoldDB" id="A0A5C4LU84"/>